<dbReference type="EMBL" id="JAEAOA010001935">
    <property type="protein sequence ID" value="KAK3587652.1"/>
    <property type="molecule type" value="Genomic_DNA"/>
</dbReference>
<evidence type="ECO:0000313" key="3">
    <source>
        <dbReference type="Proteomes" id="UP001195483"/>
    </source>
</evidence>
<sequence>MKIQANTPWLADGYKYKLFEVDTLKNQNIRPTDKDSFSLDARETSRPFTEFRIATPTILSRTATPDVASQNSSRLNQRRIKSASAVRLQDKQWRHMKTMPTEIPTRPTSAASEGGLYSQRSSFAQRRINSAGPVTASRLMELKKGFTLVNKMYENEHFKDNITLHPASPAPDYRYFDRHSRCLDHNHTHKHLQWDRPSQACDKPNGDSCTPSRPGSSASMHDPFNQPARYIDYHRPMTAPGTRSDLQYLPRHNYVYRGRAPHFCNFVYQVQLHERSLDRPDTARTGDSDHGSERELIEELVAGRRIGQWRKNSNASQQYVRTSHCQRLSVHLESLFSSIPEQMEEALNSGTEGRPVSPSSTEDSVDDASLLRDNHFINPHSIEVKVTPVSEQKHKPSLPNSDVDFNEFDQDFNDADGISSTSGTKSYKDSLSLSTLTIPPDSSTSGSGMDRLKAHNVPPVHIPSQSEIEEADQLSPRQPPPTPETLLVLTDEKSPPAKKKACITKKTKKSSERTRKKMEDEEAENQAPELQEVETPNYQDEDQSAKEEPKFNIVLPELPSPAPKEKTTKHKEKPTKTFISADDFFKPDPSQPNEKEILNERLRERRAEFDFSGLETANIMEDLKRAPPTRSFQGRLALSQQSCRFELPMDMQLLETMKPEEYIRKHCKITSRRKTLYKQVFLKHKDKTGVILLKDVEKSLKDVLVNTISSEQVNEICDVLQLNNDTKIDQTLFSGIAAFAERVLYPKFVTEETADMQEYQREKIECADFSALDWKFHGVKVNDAMHRLLKMLA</sequence>
<organism evidence="2 3">
    <name type="scientific">Potamilus streckersoni</name>
    <dbReference type="NCBI Taxonomy" id="2493646"/>
    <lineage>
        <taxon>Eukaryota</taxon>
        <taxon>Metazoa</taxon>
        <taxon>Spiralia</taxon>
        <taxon>Lophotrochozoa</taxon>
        <taxon>Mollusca</taxon>
        <taxon>Bivalvia</taxon>
        <taxon>Autobranchia</taxon>
        <taxon>Heteroconchia</taxon>
        <taxon>Palaeoheterodonta</taxon>
        <taxon>Unionida</taxon>
        <taxon>Unionoidea</taxon>
        <taxon>Unionidae</taxon>
        <taxon>Ambleminae</taxon>
        <taxon>Lampsilini</taxon>
        <taxon>Potamilus</taxon>
    </lineage>
</organism>
<name>A0AAE0S9C2_9BIVA</name>
<dbReference type="Proteomes" id="UP001195483">
    <property type="component" value="Unassembled WGS sequence"/>
</dbReference>
<feature type="compositionally biased region" description="Polar residues" evidence="1">
    <location>
        <begin position="418"/>
        <end position="447"/>
    </location>
</feature>
<reference evidence="2" key="2">
    <citation type="journal article" date="2021" name="Genome Biol. Evol.">
        <title>Developing a high-quality reference genome for a parasitic bivalve with doubly uniparental inheritance (Bivalvia: Unionida).</title>
        <authorList>
            <person name="Smith C.H."/>
        </authorList>
    </citation>
    <scope>NUCLEOTIDE SEQUENCE</scope>
    <source>
        <strain evidence="2">CHS0354</strain>
        <tissue evidence="2">Mantle</tissue>
    </source>
</reference>
<comment type="caution">
    <text evidence="2">The sequence shown here is derived from an EMBL/GenBank/DDBJ whole genome shotgun (WGS) entry which is preliminary data.</text>
</comment>
<feature type="region of interest" description="Disordered" evidence="1">
    <location>
        <begin position="383"/>
        <end position="549"/>
    </location>
</feature>
<protein>
    <submittedName>
        <fullName evidence="2">Uncharacterized protein</fullName>
    </submittedName>
</protein>
<gene>
    <name evidence="2" type="ORF">CHS0354_032859</name>
</gene>
<feature type="compositionally biased region" description="Polar residues" evidence="1">
    <location>
        <begin position="207"/>
        <end position="219"/>
    </location>
</feature>
<feature type="compositionally biased region" description="Basic residues" evidence="1">
    <location>
        <begin position="496"/>
        <end position="508"/>
    </location>
</feature>
<dbReference type="PANTHER" id="PTHR36696:SF1">
    <property type="entry name" value="EF-HAND DOMAIN-CONTAINING PROTEIN"/>
    <property type="match status" value="1"/>
</dbReference>
<feature type="compositionally biased region" description="Acidic residues" evidence="1">
    <location>
        <begin position="404"/>
        <end position="414"/>
    </location>
</feature>
<feature type="region of interest" description="Disordered" evidence="1">
    <location>
        <begin position="343"/>
        <end position="366"/>
    </location>
</feature>
<dbReference type="AlphaFoldDB" id="A0AAE0S9C2"/>
<reference evidence="2" key="1">
    <citation type="journal article" date="2021" name="Genome Biol. Evol.">
        <title>A High-Quality Reference Genome for a Parasitic Bivalve with Doubly Uniparental Inheritance (Bivalvia: Unionida).</title>
        <authorList>
            <person name="Smith C.H."/>
        </authorList>
    </citation>
    <scope>NUCLEOTIDE SEQUENCE</scope>
    <source>
        <strain evidence="2">CHS0354</strain>
    </source>
</reference>
<evidence type="ECO:0000313" key="2">
    <source>
        <dbReference type="EMBL" id="KAK3587652.1"/>
    </source>
</evidence>
<feature type="region of interest" description="Disordered" evidence="1">
    <location>
        <begin position="188"/>
        <end position="226"/>
    </location>
</feature>
<proteinExistence type="predicted"/>
<feature type="region of interest" description="Disordered" evidence="1">
    <location>
        <begin position="555"/>
        <end position="574"/>
    </location>
</feature>
<evidence type="ECO:0000256" key="1">
    <source>
        <dbReference type="SAM" id="MobiDB-lite"/>
    </source>
</evidence>
<keyword evidence="3" id="KW-1185">Reference proteome</keyword>
<reference evidence="2" key="3">
    <citation type="submission" date="2023-05" db="EMBL/GenBank/DDBJ databases">
        <authorList>
            <person name="Smith C.H."/>
        </authorList>
    </citation>
    <scope>NUCLEOTIDE SEQUENCE</scope>
    <source>
        <strain evidence="2">CHS0354</strain>
        <tissue evidence="2">Mantle</tissue>
    </source>
</reference>
<accession>A0AAE0S9C2</accession>
<dbReference type="PANTHER" id="PTHR36696">
    <property type="entry name" value="AGAP012002-PA"/>
    <property type="match status" value="1"/>
</dbReference>
<feature type="compositionally biased region" description="Basic and acidic residues" evidence="1">
    <location>
        <begin position="509"/>
        <end position="519"/>
    </location>
</feature>